<protein>
    <submittedName>
        <fullName evidence="1">Uncharacterized protein</fullName>
    </submittedName>
</protein>
<dbReference type="EMBL" id="CP037422">
    <property type="protein sequence ID" value="QDU11669.1"/>
    <property type="molecule type" value="Genomic_DNA"/>
</dbReference>
<dbReference type="RefSeq" id="WP_145179431.1">
    <property type="nucleotide sequence ID" value="NZ_CP037422.1"/>
</dbReference>
<keyword evidence="2" id="KW-1185">Reference proteome</keyword>
<evidence type="ECO:0000313" key="1">
    <source>
        <dbReference type="EMBL" id="QDU11669.1"/>
    </source>
</evidence>
<accession>A0A517X2F6</accession>
<sequence>MTPEKARETILIHSGCHPDLDSFPHWRNGFLGSLRPFKELNEKNLTEVITAITALPEFPSELIVIQSLWELSTRTRLWGLDPDGMLQRNNLLSPQDTELLLLWVRCTEQAVSKLLAGGNPNEALEYYKQNKPI</sequence>
<reference evidence="1 2" key="1">
    <citation type="submission" date="2019-03" db="EMBL/GenBank/DDBJ databases">
        <title>Deep-cultivation of Planctomycetes and their phenomic and genomic characterization uncovers novel biology.</title>
        <authorList>
            <person name="Wiegand S."/>
            <person name="Jogler M."/>
            <person name="Boedeker C."/>
            <person name="Pinto D."/>
            <person name="Vollmers J."/>
            <person name="Rivas-Marin E."/>
            <person name="Kohn T."/>
            <person name="Peeters S.H."/>
            <person name="Heuer A."/>
            <person name="Rast P."/>
            <person name="Oberbeckmann S."/>
            <person name="Bunk B."/>
            <person name="Jeske O."/>
            <person name="Meyerdierks A."/>
            <person name="Storesund J.E."/>
            <person name="Kallscheuer N."/>
            <person name="Luecker S."/>
            <person name="Lage O.M."/>
            <person name="Pohl T."/>
            <person name="Merkel B.J."/>
            <person name="Hornburger P."/>
            <person name="Mueller R.-W."/>
            <person name="Bruemmer F."/>
            <person name="Labrenz M."/>
            <person name="Spormann A.M."/>
            <person name="Op den Camp H."/>
            <person name="Overmann J."/>
            <person name="Amann R."/>
            <person name="Jetten M.S.M."/>
            <person name="Mascher T."/>
            <person name="Medema M.H."/>
            <person name="Devos D.P."/>
            <person name="Kaster A.-K."/>
            <person name="Ovreas L."/>
            <person name="Rohde M."/>
            <person name="Galperin M.Y."/>
            <person name="Jogler C."/>
        </authorList>
    </citation>
    <scope>NUCLEOTIDE SEQUENCE [LARGE SCALE GENOMIC DNA]</scope>
    <source>
        <strain evidence="1 2">V202</strain>
    </source>
</reference>
<dbReference type="Proteomes" id="UP000318384">
    <property type="component" value="Chromosome"/>
</dbReference>
<proteinExistence type="predicted"/>
<dbReference type="OrthoDB" id="2678365at2"/>
<name>A0A517X2F6_9PLAN</name>
<gene>
    <name evidence="1" type="ORF">V202x_50930</name>
</gene>
<organism evidence="1 2">
    <name type="scientific">Gimesia aquarii</name>
    <dbReference type="NCBI Taxonomy" id="2527964"/>
    <lineage>
        <taxon>Bacteria</taxon>
        <taxon>Pseudomonadati</taxon>
        <taxon>Planctomycetota</taxon>
        <taxon>Planctomycetia</taxon>
        <taxon>Planctomycetales</taxon>
        <taxon>Planctomycetaceae</taxon>
        <taxon>Gimesia</taxon>
    </lineage>
</organism>
<evidence type="ECO:0000313" key="2">
    <source>
        <dbReference type="Proteomes" id="UP000318384"/>
    </source>
</evidence>
<dbReference type="AlphaFoldDB" id="A0A517X2F6"/>